<organism evidence="2 3">
    <name type="scientific">Actinacidiphila alni</name>
    <dbReference type="NCBI Taxonomy" id="380248"/>
    <lineage>
        <taxon>Bacteria</taxon>
        <taxon>Bacillati</taxon>
        <taxon>Actinomycetota</taxon>
        <taxon>Actinomycetes</taxon>
        <taxon>Kitasatosporales</taxon>
        <taxon>Streptomycetaceae</taxon>
        <taxon>Actinacidiphila</taxon>
    </lineage>
</organism>
<keyword evidence="3" id="KW-1185">Reference proteome</keyword>
<accession>A0A1I2M8R0</accession>
<dbReference type="Proteomes" id="UP000199323">
    <property type="component" value="Unassembled WGS sequence"/>
</dbReference>
<evidence type="ECO:0000313" key="2">
    <source>
        <dbReference type="EMBL" id="SFF87885.1"/>
    </source>
</evidence>
<reference evidence="2 3" key="1">
    <citation type="submission" date="2016-10" db="EMBL/GenBank/DDBJ databases">
        <authorList>
            <person name="de Groot N.N."/>
        </authorList>
    </citation>
    <scope>NUCLEOTIDE SEQUENCE [LARGE SCALE GENOMIC DNA]</scope>
    <source>
        <strain evidence="2 3">CGMCC 4.3510</strain>
    </source>
</reference>
<proteinExistence type="predicted"/>
<feature type="transmembrane region" description="Helical" evidence="1">
    <location>
        <begin position="60"/>
        <end position="79"/>
    </location>
</feature>
<dbReference type="EMBL" id="FONG01000034">
    <property type="protein sequence ID" value="SFF87885.1"/>
    <property type="molecule type" value="Genomic_DNA"/>
</dbReference>
<sequence length="188" mass="19532">MTTVGGDNGLLLALAAEAVRRRPGAGWAAVGLPSLGVPAARDAGLDAGAGLWVDTPGGRWPQVLSLLMSAVPVILLGAYGTVPGRVTRRVAGQVRAQGAVLLVAGPWEGADLRLRVAEARWYGLDRGHGVLRHRLVTVEASGRGVAGGAPRRTQLWLPGPTGAVMPPESEDELPGELVRRDRVLRVAG</sequence>
<keyword evidence="1" id="KW-0472">Membrane</keyword>
<evidence type="ECO:0000313" key="3">
    <source>
        <dbReference type="Proteomes" id="UP000199323"/>
    </source>
</evidence>
<dbReference type="STRING" id="380248.SAMN05216251_1342"/>
<gene>
    <name evidence="2" type="ORF">SAMN05216251_1342</name>
</gene>
<protein>
    <submittedName>
        <fullName evidence="2">Uncharacterized protein</fullName>
    </submittedName>
</protein>
<keyword evidence="1" id="KW-1133">Transmembrane helix</keyword>
<keyword evidence="1" id="KW-0812">Transmembrane</keyword>
<name>A0A1I2M8R0_9ACTN</name>
<dbReference type="AlphaFoldDB" id="A0A1I2M8R0"/>
<evidence type="ECO:0000256" key="1">
    <source>
        <dbReference type="SAM" id="Phobius"/>
    </source>
</evidence>